<reference evidence="3" key="1">
    <citation type="submission" date="2020-04" db="EMBL/GenBank/DDBJ databases">
        <title>Ralstonia solanacearum UW576, UW763, UW773, and UW774.</title>
        <authorList>
            <person name="Steidl O."/>
            <person name="Truchon A."/>
            <person name="Allen C."/>
        </authorList>
    </citation>
    <scope>NUCLEOTIDE SEQUENCE [LARGE SCALE GENOMIC DNA]</scope>
    <source>
        <strain evidence="3">UW774</strain>
    </source>
</reference>
<feature type="region of interest" description="Disordered" evidence="1">
    <location>
        <begin position="32"/>
        <end position="59"/>
    </location>
</feature>
<evidence type="ECO:0000313" key="2">
    <source>
        <dbReference type="EMBL" id="QOK96808.1"/>
    </source>
</evidence>
<sequence length="59" mass="6098">MDKQTYRVGATPIHINGKRAEPDAIVELTDEEAADLGDHVSPAAAEAAVPKTAKKGGNA</sequence>
<proteinExistence type="predicted"/>
<dbReference type="AlphaFoldDB" id="A0AA92QBC6"/>
<evidence type="ECO:0000256" key="1">
    <source>
        <dbReference type="SAM" id="MobiDB-lite"/>
    </source>
</evidence>
<dbReference type="EMBL" id="CP051169">
    <property type="protein sequence ID" value="QOK96808.1"/>
    <property type="molecule type" value="Genomic_DNA"/>
</dbReference>
<protein>
    <submittedName>
        <fullName evidence="2">Uncharacterized protein</fullName>
    </submittedName>
</protein>
<accession>A0AA92QBC6</accession>
<evidence type="ECO:0000313" key="3">
    <source>
        <dbReference type="Proteomes" id="UP000593970"/>
    </source>
</evidence>
<gene>
    <name evidence="2" type="ORF">HF909_10435</name>
</gene>
<dbReference type="Proteomes" id="UP000593970">
    <property type="component" value="Chromosome"/>
</dbReference>
<name>A0AA92QBC6_RALSL</name>
<organism evidence="2 3">
    <name type="scientific">Ralstonia solanacearum</name>
    <name type="common">Pseudomonas solanacearum</name>
    <dbReference type="NCBI Taxonomy" id="305"/>
    <lineage>
        <taxon>Bacteria</taxon>
        <taxon>Pseudomonadati</taxon>
        <taxon>Pseudomonadota</taxon>
        <taxon>Betaproteobacteria</taxon>
        <taxon>Burkholderiales</taxon>
        <taxon>Burkholderiaceae</taxon>
        <taxon>Ralstonia</taxon>
        <taxon>Ralstonia solanacearum species complex</taxon>
    </lineage>
</organism>